<keyword evidence="4 9" id="KW-1133">Transmembrane helix</keyword>
<dbReference type="InterPro" id="IPR017452">
    <property type="entry name" value="GPCR_Rhodpsn_7TM"/>
</dbReference>
<dbReference type="PROSITE" id="PS50262">
    <property type="entry name" value="G_PROTEIN_RECEP_F1_2"/>
    <property type="match status" value="1"/>
</dbReference>
<sequence length="146" mass="16714">MRLFSSLRFARKKELPADESSDLETNTRDETKSYVQKMAVVIAFFVCWAPFHAQRLLAIYGDQNRELDTKVYEILTNISGILYYVSATINPILYHILSAKFRKAFKETLGHCCCKEGPYSPVSNGRLQMGMRRSSSRGHRTIALDI</sequence>
<keyword evidence="3 9" id="KW-0812">Transmembrane</keyword>
<keyword evidence="8" id="KW-0807">Transducer</keyword>
<reference evidence="11" key="1">
    <citation type="submission" date="2020-11" db="EMBL/GenBank/DDBJ databases">
        <authorList>
            <person name="Tran Van P."/>
        </authorList>
    </citation>
    <scope>NUCLEOTIDE SEQUENCE</scope>
</reference>
<evidence type="ECO:0000256" key="8">
    <source>
        <dbReference type="ARBA" id="ARBA00023224"/>
    </source>
</evidence>
<accession>A0A7R9FNF0</accession>
<evidence type="ECO:0000256" key="3">
    <source>
        <dbReference type="ARBA" id="ARBA00022692"/>
    </source>
</evidence>
<gene>
    <name evidence="11" type="ORF">DSTB1V02_LOCUS9179</name>
</gene>
<evidence type="ECO:0000313" key="12">
    <source>
        <dbReference type="Proteomes" id="UP000677054"/>
    </source>
</evidence>
<dbReference type="SUPFAM" id="SSF81321">
    <property type="entry name" value="Family A G protein-coupled receptor-like"/>
    <property type="match status" value="1"/>
</dbReference>
<feature type="domain" description="G-protein coupled receptors family 1 profile" evidence="10">
    <location>
        <begin position="1"/>
        <end position="94"/>
    </location>
</feature>
<dbReference type="Gene3D" id="1.20.1070.10">
    <property type="entry name" value="Rhodopsin 7-helix transmembrane proteins"/>
    <property type="match status" value="1"/>
</dbReference>
<comment type="similarity">
    <text evidence="2">Belongs to the G-protein coupled receptor 1 family.</text>
</comment>
<name>A0A7R9FNF0_9CRUS</name>
<evidence type="ECO:0000256" key="5">
    <source>
        <dbReference type="ARBA" id="ARBA00023040"/>
    </source>
</evidence>
<feature type="transmembrane region" description="Helical" evidence="9">
    <location>
        <begin position="81"/>
        <end position="97"/>
    </location>
</feature>
<evidence type="ECO:0000256" key="2">
    <source>
        <dbReference type="ARBA" id="ARBA00010663"/>
    </source>
</evidence>
<organism evidence="11">
    <name type="scientific">Darwinula stevensoni</name>
    <dbReference type="NCBI Taxonomy" id="69355"/>
    <lineage>
        <taxon>Eukaryota</taxon>
        <taxon>Metazoa</taxon>
        <taxon>Ecdysozoa</taxon>
        <taxon>Arthropoda</taxon>
        <taxon>Crustacea</taxon>
        <taxon>Oligostraca</taxon>
        <taxon>Ostracoda</taxon>
        <taxon>Podocopa</taxon>
        <taxon>Podocopida</taxon>
        <taxon>Darwinulocopina</taxon>
        <taxon>Darwinuloidea</taxon>
        <taxon>Darwinulidae</taxon>
        <taxon>Darwinula</taxon>
    </lineage>
</organism>
<dbReference type="GO" id="GO:0005886">
    <property type="term" value="C:plasma membrane"/>
    <property type="evidence" value="ECO:0007669"/>
    <property type="project" value="TreeGrafter"/>
</dbReference>
<dbReference type="InterPro" id="IPR000276">
    <property type="entry name" value="GPCR_Rhodpsn"/>
</dbReference>
<dbReference type="PRINTS" id="PR00237">
    <property type="entry name" value="GPCRRHODOPSN"/>
</dbReference>
<evidence type="ECO:0000256" key="7">
    <source>
        <dbReference type="ARBA" id="ARBA00023170"/>
    </source>
</evidence>
<dbReference type="PANTHER" id="PTHR24243:SF208">
    <property type="entry name" value="PYROKININ-1 RECEPTOR"/>
    <property type="match status" value="1"/>
</dbReference>
<evidence type="ECO:0000313" key="11">
    <source>
        <dbReference type="EMBL" id="CAD7249382.1"/>
    </source>
</evidence>
<comment type="subcellular location">
    <subcellularLocation>
        <location evidence="1">Membrane</location>
        <topology evidence="1">Multi-pass membrane protein</topology>
    </subcellularLocation>
</comment>
<evidence type="ECO:0000256" key="6">
    <source>
        <dbReference type="ARBA" id="ARBA00023136"/>
    </source>
</evidence>
<keyword evidence="5" id="KW-0297">G-protein coupled receptor</keyword>
<protein>
    <recommendedName>
        <fullName evidence="10">G-protein coupled receptors family 1 profile domain-containing protein</fullName>
    </recommendedName>
</protein>
<evidence type="ECO:0000256" key="1">
    <source>
        <dbReference type="ARBA" id="ARBA00004141"/>
    </source>
</evidence>
<dbReference type="Proteomes" id="UP000677054">
    <property type="component" value="Unassembled WGS sequence"/>
</dbReference>
<dbReference type="OrthoDB" id="5962705at2759"/>
<evidence type="ECO:0000256" key="4">
    <source>
        <dbReference type="ARBA" id="ARBA00022989"/>
    </source>
</evidence>
<evidence type="ECO:0000259" key="10">
    <source>
        <dbReference type="PROSITE" id="PS50262"/>
    </source>
</evidence>
<dbReference type="EMBL" id="LR901779">
    <property type="protein sequence ID" value="CAD7249382.1"/>
    <property type="molecule type" value="Genomic_DNA"/>
</dbReference>
<keyword evidence="7" id="KW-0675">Receptor</keyword>
<dbReference type="AlphaFoldDB" id="A0A7R9FNF0"/>
<dbReference type="PANTHER" id="PTHR24243">
    <property type="entry name" value="G-PROTEIN COUPLED RECEPTOR"/>
    <property type="match status" value="1"/>
</dbReference>
<keyword evidence="6 9" id="KW-0472">Membrane</keyword>
<feature type="transmembrane region" description="Helical" evidence="9">
    <location>
        <begin position="38"/>
        <end position="61"/>
    </location>
</feature>
<dbReference type="EMBL" id="CAJPEV010002262">
    <property type="protein sequence ID" value="CAG0896319.1"/>
    <property type="molecule type" value="Genomic_DNA"/>
</dbReference>
<proteinExistence type="inferred from homology"/>
<keyword evidence="12" id="KW-1185">Reference proteome</keyword>
<dbReference type="Pfam" id="PF00001">
    <property type="entry name" value="7tm_1"/>
    <property type="match status" value="1"/>
</dbReference>
<evidence type="ECO:0000256" key="9">
    <source>
        <dbReference type="SAM" id="Phobius"/>
    </source>
</evidence>
<dbReference type="GO" id="GO:0008188">
    <property type="term" value="F:neuropeptide receptor activity"/>
    <property type="evidence" value="ECO:0007669"/>
    <property type="project" value="TreeGrafter"/>
</dbReference>